<proteinExistence type="predicted"/>
<accession>A0A562UFQ0</accession>
<gene>
    <name evidence="2" type="ORF">JN11_00285</name>
</gene>
<evidence type="ECO:0000313" key="2">
    <source>
        <dbReference type="EMBL" id="TWJ04573.1"/>
    </source>
</evidence>
<keyword evidence="1" id="KW-0472">Membrane</keyword>
<dbReference type="Proteomes" id="UP000317010">
    <property type="component" value="Unassembled WGS sequence"/>
</dbReference>
<dbReference type="AlphaFoldDB" id="A0A562UFQ0"/>
<dbReference type="RefSeq" id="WP_144908899.1">
    <property type="nucleotide sequence ID" value="NZ_VLLI01000001.1"/>
</dbReference>
<protein>
    <submittedName>
        <fullName evidence="2">Uncharacterized protein</fullName>
    </submittedName>
</protein>
<keyword evidence="1" id="KW-0812">Transmembrane</keyword>
<reference evidence="2 3" key="1">
    <citation type="submission" date="2019-07" db="EMBL/GenBank/DDBJ databases">
        <title>Genomic Encyclopedia of Archaeal and Bacterial Type Strains, Phase II (KMG-II): from individual species to whole genera.</title>
        <authorList>
            <person name="Goeker M."/>
        </authorList>
    </citation>
    <scope>NUCLEOTIDE SEQUENCE [LARGE SCALE GENOMIC DNA]</scope>
    <source>
        <strain evidence="2 3">ATCC BAA-1854</strain>
    </source>
</reference>
<keyword evidence="1" id="KW-1133">Transmembrane helix</keyword>
<keyword evidence="3" id="KW-1185">Reference proteome</keyword>
<feature type="transmembrane region" description="Helical" evidence="1">
    <location>
        <begin position="136"/>
        <end position="155"/>
    </location>
</feature>
<evidence type="ECO:0000256" key="1">
    <source>
        <dbReference type="SAM" id="Phobius"/>
    </source>
</evidence>
<sequence>MKSDRTKKIAFIFITVIMSLVAIDCLLTQPANEQNITTVKGHFKAIEVGVAKGDTSYCLYINENQTNYKISADWSGCFQYHNFINNVKQGDELTVSFKIEHFLGLFNSIRAVSVVAGDNTFMSVDCVNFKIEDNRFKMPLMCLLVIAFIWGYWFLRGTKLK</sequence>
<dbReference type="EMBL" id="VLLI01000001">
    <property type="protein sequence ID" value="TWJ04573.1"/>
    <property type="molecule type" value="Genomic_DNA"/>
</dbReference>
<evidence type="ECO:0000313" key="3">
    <source>
        <dbReference type="Proteomes" id="UP000317010"/>
    </source>
</evidence>
<name>A0A562UFQ0_9SPHI</name>
<dbReference type="OrthoDB" id="9970114at2"/>
<comment type="caution">
    <text evidence="2">The sequence shown here is derived from an EMBL/GenBank/DDBJ whole genome shotgun (WGS) entry which is preliminary data.</text>
</comment>
<organism evidence="2 3">
    <name type="scientific">Mucilaginibacter frigoritolerans</name>
    <dbReference type="NCBI Taxonomy" id="652788"/>
    <lineage>
        <taxon>Bacteria</taxon>
        <taxon>Pseudomonadati</taxon>
        <taxon>Bacteroidota</taxon>
        <taxon>Sphingobacteriia</taxon>
        <taxon>Sphingobacteriales</taxon>
        <taxon>Sphingobacteriaceae</taxon>
        <taxon>Mucilaginibacter</taxon>
    </lineage>
</organism>